<dbReference type="EMBL" id="QGKW02001911">
    <property type="protein sequence ID" value="KAF2569226.1"/>
    <property type="molecule type" value="Genomic_DNA"/>
</dbReference>
<dbReference type="InterPro" id="IPR007650">
    <property type="entry name" value="Zf-FLZ_dom"/>
</dbReference>
<dbReference type="Proteomes" id="UP000712281">
    <property type="component" value="Unassembled WGS sequence"/>
</dbReference>
<comment type="similarity">
    <text evidence="1">Belongs to the FLZ family.</text>
</comment>
<keyword evidence="3" id="KW-0479">Metal-binding</keyword>
<sequence>MASGGGEAVEIGSDSKLGGVGSRSAGAVGGGQYLRADTVDFSKWDLHMGQSSSATSSAARKTPMQEWEIDLSKLDMNHVLARGTYGTVYRGVYAGQQVAVKVLDWGEDGLSTADDLRISFEQEVAVWQKLDHPNVTKFIGASMGTSDLKIPSGSDSGGHGNGAHPAKACCVVVEYVAGGTLKKFLIKKYRSKLPIKDVIQLALDLARGNKASLMAADELSSPPTPNTYYPSDFFTSPKFRFLASKITPFDSIVSPTSILEAHPSIFPSINPKPTSYLEPAIPKPPKFHPPEAFGLADLVQNRDHSSKPVNKMVLFGSKLRVLIPSADFGTKTGPTSQMRHPPGQLSPCLQTKVLTVSEIDQTEDYTCVISHGPNPTITHIFDNSVFVEEATPPCSLPLPQETKKTNTDFLSNCYTCKKKLDQKQDIYIYRGEKGFCSSECRYQEMLLDQIET</sequence>
<evidence type="ECO:0000313" key="13">
    <source>
        <dbReference type="EMBL" id="KAF2569226.1"/>
    </source>
</evidence>
<evidence type="ECO:0000256" key="5">
    <source>
        <dbReference type="ARBA" id="ARBA00022771"/>
    </source>
</evidence>
<dbReference type="PANTHER" id="PTHR46443:SF3">
    <property type="entry name" value="PROTEIN MARD1"/>
    <property type="match status" value="1"/>
</dbReference>
<organism evidence="13 14">
    <name type="scientific">Brassica cretica</name>
    <name type="common">Mustard</name>
    <dbReference type="NCBI Taxonomy" id="69181"/>
    <lineage>
        <taxon>Eukaryota</taxon>
        <taxon>Viridiplantae</taxon>
        <taxon>Streptophyta</taxon>
        <taxon>Embryophyta</taxon>
        <taxon>Tracheophyta</taxon>
        <taxon>Spermatophyta</taxon>
        <taxon>Magnoliopsida</taxon>
        <taxon>eudicotyledons</taxon>
        <taxon>Gunneridae</taxon>
        <taxon>Pentapetalae</taxon>
        <taxon>rosids</taxon>
        <taxon>malvids</taxon>
        <taxon>Brassicales</taxon>
        <taxon>Brassicaceae</taxon>
        <taxon>Brassiceae</taxon>
        <taxon>Brassica</taxon>
    </lineage>
</organism>
<dbReference type="GO" id="GO:0004674">
    <property type="term" value="F:protein serine/threonine kinase activity"/>
    <property type="evidence" value="ECO:0007669"/>
    <property type="project" value="UniProtKB-EC"/>
</dbReference>
<evidence type="ECO:0000313" key="14">
    <source>
        <dbReference type="Proteomes" id="UP000712281"/>
    </source>
</evidence>
<evidence type="ECO:0000259" key="12">
    <source>
        <dbReference type="PROSITE" id="PS51795"/>
    </source>
</evidence>
<evidence type="ECO:0008006" key="15">
    <source>
        <dbReference type="Google" id="ProtNLM"/>
    </source>
</evidence>
<dbReference type="InterPro" id="IPR011009">
    <property type="entry name" value="Kinase-like_dom_sf"/>
</dbReference>
<feature type="zinc finger region" description="FLZ-type" evidence="10">
    <location>
        <begin position="408"/>
        <end position="452"/>
    </location>
</feature>
<comment type="catalytic activity">
    <reaction evidence="9">
        <text>L-seryl-[protein] + ATP = O-phospho-L-seryl-[protein] + ADP + H(+)</text>
        <dbReference type="Rhea" id="RHEA:17989"/>
        <dbReference type="Rhea" id="RHEA-COMP:9863"/>
        <dbReference type="Rhea" id="RHEA-COMP:11604"/>
        <dbReference type="ChEBI" id="CHEBI:15378"/>
        <dbReference type="ChEBI" id="CHEBI:29999"/>
        <dbReference type="ChEBI" id="CHEBI:30616"/>
        <dbReference type="ChEBI" id="CHEBI:83421"/>
        <dbReference type="ChEBI" id="CHEBI:456216"/>
        <dbReference type="EC" id="2.7.11.1"/>
    </reaction>
</comment>
<comment type="catalytic activity">
    <reaction evidence="8">
        <text>L-threonyl-[protein] + ATP = O-phospho-L-threonyl-[protein] + ADP + H(+)</text>
        <dbReference type="Rhea" id="RHEA:46608"/>
        <dbReference type="Rhea" id="RHEA-COMP:11060"/>
        <dbReference type="Rhea" id="RHEA-COMP:11605"/>
        <dbReference type="ChEBI" id="CHEBI:15378"/>
        <dbReference type="ChEBI" id="CHEBI:30013"/>
        <dbReference type="ChEBI" id="CHEBI:30616"/>
        <dbReference type="ChEBI" id="CHEBI:61977"/>
        <dbReference type="ChEBI" id="CHEBI:456216"/>
        <dbReference type="EC" id="2.7.11.1"/>
    </reaction>
</comment>
<dbReference type="FunFam" id="3.30.200.20:FF:000034">
    <property type="entry name" value="Kinase suppressor of Ras 1"/>
    <property type="match status" value="1"/>
</dbReference>
<keyword evidence="7" id="KW-0067">ATP-binding</keyword>
<dbReference type="GO" id="GO:0005524">
    <property type="term" value="F:ATP binding"/>
    <property type="evidence" value="ECO:0007669"/>
    <property type="project" value="UniProtKB-KW"/>
</dbReference>
<evidence type="ECO:0000256" key="6">
    <source>
        <dbReference type="ARBA" id="ARBA00022777"/>
    </source>
</evidence>
<dbReference type="AlphaFoldDB" id="A0A8S9IIY1"/>
<dbReference type="InterPro" id="IPR000719">
    <property type="entry name" value="Prot_kinase_dom"/>
</dbReference>
<dbReference type="Pfam" id="PF04570">
    <property type="entry name" value="zf-FLZ"/>
    <property type="match status" value="1"/>
</dbReference>
<evidence type="ECO:0000256" key="8">
    <source>
        <dbReference type="ARBA" id="ARBA00047899"/>
    </source>
</evidence>
<evidence type="ECO:0000256" key="4">
    <source>
        <dbReference type="ARBA" id="ARBA00022741"/>
    </source>
</evidence>
<evidence type="ECO:0000256" key="3">
    <source>
        <dbReference type="ARBA" id="ARBA00022723"/>
    </source>
</evidence>
<evidence type="ECO:0000256" key="1">
    <source>
        <dbReference type="ARBA" id="ARBA00009374"/>
    </source>
</evidence>
<keyword evidence="2" id="KW-0808">Transferase</keyword>
<evidence type="ECO:0000256" key="10">
    <source>
        <dbReference type="PROSITE-ProRule" id="PRU01131"/>
    </source>
</evidence>
<dbReference type="PANTHER" id="PTHR46443">
    <property type="entry name" value="FCS-LIKE ZINC FINGER 8"/>
    <property type="match status" value="1"/>
</dbReference>
<dbReference type="InterPro" id="IPR001245">
    <property type="entry name" value="Ser-Thr/Tyr_kinase_cat_dom"/>
</dbReference>
<keyword evidence="4" id="KW-0547">Nucleotide-binding</keyword>
<feature type="domain" description="FLZ-type" evidence="12">
    <location>
        <begin position="408"/>
        <end position="452"/>
    </location>
</feature>
<gene>
    <name evidence="13" type="ORF">F2Q68_00025868</name>
</gene>
<dbReference type="GO" id="GO:0008270">
    <property type="term" value="F:zinc ion binding"/>
    <property type="evidence" value="ECO:0007669"/>
    <property type="project" value="UniProtKB-KW"/>
</dbReference>
<evidence type="ECO:0000256" key="7">
    <source>
        <dbReference type="ARBA" id="ARBA00022840"/>
    </source>
</evidence>
<dbReference type="PROSITE" id="PS51795">
    <property type="entry name" value="ZF_FLZ"/>
    <property type="match status" value="1"/>
</dbReference>
<feature type="domain" description="Protein kinase" evidence="11">
    <location>
        <begin position="74"/>
        <end position="386"/>
    </location>
</feature>
<dbReference type="PROSITE" id="PS50011">
    <property type="entry name" value="PROTEIN_KINASE_DOM"/>
    <property type="match status" value="1"/>
</dbReference>
<comment type="caution">
    <text evidence="13">The sequence shown here is derived from an EMBL/GenBank/DDBJ whole genome shotgun (WGS) entry which is preliminary data.</text>
</comment>
<accession>A0A8S9IIY1</accession>
<evidence type="ECO:0000256" key="2">
    <source>
        <dbReference type="ARBA" id="ARBA00022679"/>
    </source>
</evidence>
<evidence type="ECO:0000259" key="11">
    <source>
        <dbReference type="PROSITE" id="PS50011"/>
    </source>
</evidence>
<evidence type="ECO:0000256" key="9">
    <source>
        <dbReference type="ARBA" id="ARBA00048679"/>
    </source>
</evidence>
<dbReference type="Pfam" id="PF07714">
    <property type="entry name" value="PK_Tyr_Ser-Thr"/>
    <property type="match status" value="1"/>
</dbReference>
<dbReference type="SUPFAM" id="SSF56112">
    <property type="entry name" value="Protein kinase-like (PK-like)"/>
    <property type="match status" value="1"/>
</dbReference>
<dbReference type="InterPro" id="IPR044593">
    <property type="entry name" value="FLZ8/MARD1"/>
</dbReference>
<keyword evidence="6" id="KW-0418">Kinase</keyword>
<reference evidence="13" key="1">
    <citation type="submission" date="2019-12" db="EMBL/GenBank/DDBJ databases">
        <title>Genome sequencing and annotation of Brassica cretica.</title>
        <authorList>
            <person name="Studholme D.J."/>
            <person name="Sarris P.F."/>
        </authorList>
    </citation>
    <scope>NUCLEOTIDE SEQUENCE</scope>
    <source>
        <strain evidence="13">PFS-001/15</strain>
        <tissue evidence="13">Leaf</tissue>
    </source>
</reference>
<keyword evidence="5" id="KW-0862">Zinc</keyword>
<dbReference type="Gene3D" id="3.30.200.20">
    <property type="entry name" value="Phosphorylase Kinase, domain 1"/>
    <property type="match status" value="1"/>
</dbReference>
<protein>
    <recommendedName>
        <fullName evidence="15">Protein kinase domain-containing protein</fullName>
    </recommendedName>
</protein>
<keyword evidence="5" id="KW-0863">Zinc-finger</keyword>
<name>A0A8S9IIY1_BRACR</name>
<proteinExistence type="inferred from homology"/>